<dbReference type="GO" id="GO:0006606">
    <property type="term" value="P:protein import into nucleus"/>
    <property type="evidence" value="ECO:0007669"/>
    <property type="project" value="TreeGrafter"/>
</dbReference>
<dbReference type="PROSITE" id="PS51418">
    <property type="entry name" value="RAN"/>
    <property type="match status" value="1"/>
</dbReference>
<evidence type="ECO:0000256" key="5">
    <source>
        <dbReference type="ARBA" id="ARBA00022927"/>
    </source>
</evidence>
<dbReference type="Pfam" id="PF00071">
    <property type="entry name" value="Ras"/>
    <property type="match status" value="1"/>
</dbReference>
<dbReference type="AlphaFoldDB" id="A0A5J5N233"/>
<dbReference type="InterPro" id="IPR005225">
    <property type="entry name" value="Small_GTP-bd"/>
</dbReference>
<dbReference type="GO" id="GO:0000054">
    <property type="term" value="P:ribosomal subunit export from nucleus"/>
    <property type="evidence" value="ECO:0007669"/>
    <property type="project" value="TreeGrafter"/>
</dbReference>
<evidence type="ECO:0000256" key="1">
    <source>
        <dbReference type="ARBA" id="ARBA00004123"/>
    </source>
</evidence>
<evidence type="ECO:0000256" key="6">
    <source>
        <dbReference type="ARBA" id="ARBA00023134"/>
    </source>
</evidence>
<gene>
    <name evidence="12" type="ORF">FD755_001694</name>
</gene>
<dbReference type="SMART" id="SM00173">
    <property type="entry name" value="RAS"/>
    <property type="match status" value="1"/>
</dbReference>
<dbReference type="PANTHER" id="PTHR24071:SF0">
    <property type="entry name" value="GTP-BINDING NUCLEAR PROTEIN RAN"/>
    <property type="match status" value="1"/>
</dbReference>
<evidence type="ECO:0000313" key="13">
    <source>
        <dbReference type="Proteomes" id="UP000326062"/>
    </source>
</evidence>
<evidence type="ECO:0000256" key="2">
    <source>
        <dbReference type="ARBA" id="ARBA00008028"/>
    </source>
</evidence>
<dbReference type="SMART" id="SM00176">
    <property type="entry name" value="RAN"/>
    <property type="match status" value="1"/>
</dbReference>
<dbReference type="SUPFAM" id="SSF52540">
    <property type="entry name" value="P-loop containing nucleoside triphosphate hydrolases"/>
    <property type="match status" value="1"/>
</dbReference>
<dbReference type="NCBIfam" id="TIGR00231">
    <property type="entry name" value="small_GTP"/>
    <property type="match status" value="1"/>
</dbReference>
<name>A0A5J5N233_MUNRE</name>
<reference evidence="12 13" key="1">
    <citation type="submission" date="2019-06" db="EMBL/GenBank/DDBJ databases">
        <title>Discovery of a novel chromosome fission-fusion reversal in muntjac.</title>
        <authorList>
            <person name="Mudd A.B."/>
            <person name="Bredeson J.V."/>
            <person name="Baum R."/>
            <person name="Hockemeyer D."/>
            <person name="Rokhsar D.S."/>
        </authorList>
    </citation>
    <scope>NUCLEOTIDE SEQUENCE [LARGE SCALE GENOMIC DNA]</scope>
    <source>
        <strain evidence="12">UCam_UCB_Mr</strain>
        <tissue evidence="12">Fibroblast cell line</tissue>
    </source>
</reference>
<organism evidence="12 13">
    <name type="scientific">Muntiacus reevesi</name>
    <name type="common">Reeves' muntjac</name>
    <name type="synonym">Cervus reevesi</name>
    <dbReference type="NCBI Taxonomy" id="9886"/>
    <lineage>
        <taxon>Eukaryota</taxon>
        <taxon>Metazoa</taxon>
        <taxon>Chordata</taxon>
        <taxon>Craniata</taxon>
        <taxon>Vertebrata</taxon>
        <taxon>Euteleostomi</taxon>
        <taxon>Mammalia</taxon>
        <taxon>Eutheria</taxon>
        <taxon>Laurasiatheria</taxon>
        <taxon>Artiodactyla</taxon>
        <taxon>Ruminantia</taxon>
        <taxon>Pecora</taxon>
        <taxon>Cervidae</taxon>
        <taxon>Muntiacinae</taxon>
        <taxon>Muntiacus</taxon>
    </lineage>
</organism>
<dbReference type="GO" id="GO:0003924">
    <property type="term" value="F:GTPase activity"/>
    <property type="evidence" value="ECO:0007669"/>
    <property type="project" value="InterPro"/>
</dbReference>
<dbReference type="InterPro" id="IPR001806">
    <property type="entry name" value="Small_GTPase"/>
</dbReference>
<dbReference type="GO" id="GO:0005634">
    <property type="term" value="C:nucleus"/>
    <property type="evidence" value="ECO:0007669"/>
    <property type="project" value="UniProtKB-SubCell"/>
</dbReference>
<comment type="catalytic activity">
    <reaction evidence="11">
        <text>GTP + H2O = GDP + phosphate + H(+)</text>
        <dbReference type="Rhea" id="RHEA:19669"/>
        <dbReference type="ChEBI" id="CHEBI:15377"/>
        <dbReference type="ChEBI" id="CHEBI:15378"/>
        <dbReference type="ChEBI" id="CHEBI:37565"/>
        <dbReference type="ChEBI" id="CHEBI:43474"/>
        <dbReference type="ChEBI" id="CHEBI:58189"/>
    </reaction>
    <physiologicalReaction direction="left-to-right" evidence="11">
        <dbReference type="Rhea" id="RHEA:19670"/>
    </physiologicalReaction>
</comment>
<evidence type="ECO:0000256" key="7">
    <source>
        <dbReference type="ARBA" id="ARBA00023242"/>
    </source>
</evidence>
<dbReference type="FunFam" id="3.40.50.300:FF:000369">
    <property type="entry name" value="GTP-binding nuclear protein"/>
    <property type="match status" value="1"/>
</dbReference>
<dbReference type="Proteomes" id="UP000326062">
    <property type="component" value="Chromosome 1"/>
</dbReference>
<accession>A0A5J5N233</accession>
<evidence type="ECO:0000256" key="3">
    <source>
        <dbReference type="ARBA" id="ARBA00022448"/>
    </source>
</evidence>
<comment type="subcellular location">
    <subcellularLocation>
        <location evidence="1">Nucleus</location>
    </subcellularLocation>
</comment>
<evidence type="ECO:0000313" key="12">
    <source>
        <dbReference type="EMBL" id="KAB0386738.1"/>
    </source>
</evidence>
<evidence type="ECO:0000256" key="10">
    <source>
        <dbReference type="ARBA" id="ARBA00042268"/>
    </source>
</evidence>
<dbReference type="EMBL" id="VCEB01000001">
    <property type="protein sequence ID" value="KAB0386738.1"/>
    <property type="molecule type" value="Genomic_DNA"/>
</dbReference>
<dbReference type="GO" id="GO:0005525">
    <property type="term" value="F:GTP binding"/>
    <property type="evidence" value="ECO:0007669"/>
    <property type="project" value="UniProtKB-KW"/>
</dbReference>
<comment type="similarity">
    <text evidence="2">Belongs to the small GTPase superfamily. Ran family.</text>
</comment>
<keyword evidence="5" id="KW-0653">Protein transport</keyword>
<keyword evidence="3" id="KW-0813">Transport</keyword>
<dbReference type="PROSITE" id="PS51419">
    <property type="entry name" value="RAB"/>
    <property type="match status" value="1"/>
</dbReference>
<dbReference type="InterPro" id="IPR002041">
    <property type="entry name" value="Ran_GTPase"/>
</dbReference>
<keyword evidence="13" id="KW-1185">Reference proteome</keyword>
<keyword evidence="4" id="KW-0547">Nucleotide-binding</keyword>
<evidence type="ECO:0000256" key="11">
    <source>
        <dbReference type="ARBA" id="ARBA00049117"/>
    </source>
</evidence>
<evidence type="ECO:0000256" key="8">
    <source>
        <dbReference type="ARBA" id="ARBA00040533"/>
    </source>
</evidence>
<sequence>AAQGEPQVQFKLVLVGDGGTGKTTFVKRHLTGEFEKKYVATLGVEVHPLFNVWDTAGQEKFGGLRDGYYIQAQCAILMFDVTSRVTYKNVPNWHRDLVRVCENIPIVLCGNKVDIKDRKVKAKSIVFHGRKNLHNYNFEKPFLWLARKLIGDPNLEFVAMPALAPPEVVMDPALAAQYEHDLEVAQTTALPDEDDDL</sequence>
<feature type="non-terminal residue" evidence="12">
    <location>
        <position position="1"/>
    </location>
</feature>
<keyword evidence="7" id="KW-0539">Nucleus</keyword>
<evidence type="ECO:0000256" key="4">
    <source>
        <dbReference type="ARBA" id="ARBA00022741"/>
    </source>
</evidence>
<keyword evidence="6" id="KW-0342">GTP-binding</keyword>
<comment type="caution">
    <text evidence="12">The sequence shown here is derived from an EMBL/GenBank/DDBJ whole genome shotgun (WGS) entry which is preliminary data.</text>
</comment>
<dbReference type="PRINTS" id="PR00449">
    <property type="entry name" value="RASTRNSFRMNG"/>
</dbReference>
<dbReference type="GO" id="GO:0005737">
    <property type="term" value="C:cytoplasm"/>
    <property type="evidence" value="ECO:0007669"/>
    <property type="project" value="TreeGrafter"/>
</dbReference>
<dbReference type="PANTHER" id="PTHR24071">
    <property type="entry name" value="RAN GTPASE"/>
    <property type="match status" value="1"/>
</dbReference>
<proteinExistence type="inferred from homology"/>
<dbReference type="SMART" id="SM00175">
    <property type="entry name" value="RAB"/>
    <property type="match status" value="1"/>
</dbReference>
<dbReference type="Gene3D" id="3.40.50.300">
    <property type="entry name" value="P-loop containing nucleotide triphosphate hydrolases"/>
    <property type="match status" value="1"/>
</dbReference>
<protein>
    <recommendedName>
        <fullName evidence="8">GTP-binding nuclear protein Ran</fullName>
    </recommendedName>
    <alternativeName>
        <fullName evidence="10">GTPase Ran</fullName>
    </alternativeName>
    <alternativeName>
        <fullName evidence="9">Ras-related nuclear protein</fullName>
    </alternativeName>
</protein>
<dbReference type="SMART" id="SM00174">
    <property type="entry name" value="RHO"/>
    <property type="match status" value="1"/>
</dbReference>
<dbReference type="InterPro" id="IPR027417">
    <property type="entry name" value="P-loop_NTPase"/>
</dbReference>
<dbReference type="CDD" id="cd00877">
    <property type="entry name" value="Ran"/>
    <property type="match status" value="1"/>
</dbReference>
<evidence type="ECO:0000256" key="9">
    <source>
        <dbReference type="ARBA" id="ARBA00041239"/>
    </source>
</evidence>